<accession>A0A0L0FXZ5</accession>
<keyword evidence="3" id="KW-1185">Reference proteome</keyword>
<dbReference type="Pfam" id="PF08670">
    <property type="entry name" value="MEKHLA"/>
    <property type="match status" value="1"/>
</dbReference>
<organism evidence="2 3">
    <name type="scientific">Sphaeroforma arctica JP610</name>
    <dbReference type="NCBI Taxonomy" id="667725"/>
    <lineage>
        <taxon>Eukaryota</taxon>
        <taxon>Ichthyosporea</taxon>
        <taxon>Ichthyophonida</taxon>
        <taxon>Sphaeroforma</taxon>
    </lineage>
</organism>
<feature type="non-terminal residue" evidence="2">
    <location>
        <position position="1"/>
    </location>
</feature>
<proteinExistence type="predicted"/>
<feature type="domain" description="MEKHLA" evidence="1">
    <location>
        <begin position="3"/>
        <end position="52"/>
    </location>
</feature>
<evidence type="ECO:0000313" key="3">
    <source>
        <dbReference type="Proteomes" id="UP000054560"/>
    </source>
</evidence>
<gene>
    <name evidence="2" type="ORF">SARC_06002</name>
</gene>
<dbReference type="InterPro" id="IPR013978">
    <property type="entry name" value="MEKHLA"/>
</dbReference>
<protein>
    <recommendedName>
        <fullName evidence="1">MEKHLA domain-containing protein</fullName>
    </recommendedName>
</protein>
<dbReference type="Proteomes" id="UP000054560">
    <property type="component" value="Unassembled WGS sequence"/>
</dbReference>
<dbReference type="AlphaFoldDB" id="A0A0L0FXZ5"/>
<dbReference type="RefSeq" id="XP_014155594.1">
    <property type="nucleotide sequence ID" value="XM_014300119.1"/>
</dbReference>
<reference evidence="2 3" key="1">
    <citation type="submission" date="2011-02" db="EMBL/GenBank/DDBJ databases">
        <title>The Genome Sequence of Sphaeroforma arctica JP610.</title>
        <authorList>
            <consortium name="The Broad Institute Genome Sequencing Platform"/>
            <person name="Russ C."/>
            <person name="Cuomo C."/>
            <person name="Young S.K."/>
            <person name="Zeng Q."/>
            <person name="Gargeya S."/>
            <person name="Alvarado L."/>
            <person name="Berlin A."/>
            <person name="Chapman S.B."/>
            <person name="Chen Z."/>
            <person name="Freedman E."/>
            <person name="Gellesch M."/>
            <person name="Goldberg J."/>
            <person name="Griggs A."/>
            <person name="Gujja S."/>
            <person name="Heilman E."/>
            <person name="Heiman D."/>
            <person name="Howarth C."/>
            <person name="Mehta T."/>
            <person name="Neiman D."/>
            <person name="Pearson M."/>
            <person name="Roberts A."/>
            <person name="Saif S."/>
            <person name="Shea T."/>
            <person name="Shenoy N."/>
            <person name="Sisk P."/>
            <person name="Stolte C."/>
            <person name="Sykes S."/>
            <person name="White J."/>
            <person name="Yandava C."/>
            <person name="Burger G."/>
            <person name="Gray M.W."/>
            <person name="Holland P.W.H."/>
            <person name="King N."/>
            <person name="Lang F.B.F."/>
            <person name="Roger A.J."/>
            <person name="Ruiz-Trillo I."/>
            <person name="Haas B."/>
            <person name="Nusbaum C."/>
            <person name="Birren B."/>
        </authorList>
    </citation>
    <scope>NUCLEOTIDE SEQUENCE [LARGE SCALE GENOMIC DNA]</scope>
    <source>
        <strain evidence="2 3">JP610</strain>
    </source>
</reference>
<name>A0A0L0FXZ5_9EUKA</name>
<dbReference type="GeneID" id="25906506"/>
<dbReference type="EMBL" id="KQ242007">
    <property type="protein sequence ID" value="KNC81692.1"/>
    <property type="molecule type" value="Genomic_DNA"/>
</dbReference>
<sequence length="56" mass="6236">FVKMVEEKGFSTGYSGIRVSAEGNCFRINATLWNLMSSDGKRKLGQAACFRTVPYL</sequence>
<evidence type="ECO:0000259" key="1">
    <source>
        <dbReference type="Pfam" id="PF08670"/>
    </source>
</evidence>
<evidence type="ECO:0000313" key="2">
    <source>
        <dbReference type="EMBL" id="KNC81692.1"/>
    </source>
</evidence>